<protein>
    <recommendedName>
        <fullName evidence="5">Glutamine amidotransferase domain-containing protein</fullName>
    </recommendedName>
</protein>
<dbReference type="Gene3D" id="3.40.50.880">
    <property type="match status" value="1"/>
</dbReference>
<name>A0A7X0AUY6_9PROT</name>
<keyword evidence="4" id="KW-1185">Reference proteome</keyword>
<feature type="transmembrane region" description="Helical" evidence="2">
    <location>
        <begin position="43"/>
        <end position="63"/>
    </location>
</feature>
<dbReference type="PANTHER" id="PTHR37947:SF1">
    <property type="entry name" value="BLL2462 PROTEIN"/>
    <property type="match status" value="1"/>
</dbReference>
<feature type="region of interest" description="Disordered" evidence="1">
    <location>
        <begin position="557"/>
        <end position="576"/>
    </location>
</feature>
<accession>A0A7X0AUY6</accession>
<comment type="caution">
    <text evidence="3">The sequence shown here is derived from an EMBL/GenBank/DDBJ whole genome shotgun (WGS) entry which is preliminary data.</text>
</comment>
<reference evidence="3 4" key="1">
    <citation type="submission" date="2020-08" db="EMBL/GenBank/DDBJ databases">
        <title>Genomic Encyclopedia of Type Strains, Phase IV (KMG-IV): sequencing the most valuable type-strain genomes for metagenomic binning, comparative biology and taxonomic classification.</title>
        <authorList>
            <person name="Goeker M."/>
        </authorList>
    </citation>
    <scope>NUCLEOTIDE SEQUENCE [LARGE SCALE GENOMIC DNA]</scope>
    <source>
        <strain evidence="3 4">DSM 22198</strain>
    </source>
</reference>
<dbReference type="AlphaFoldDB" id="A0A7X0AUY6"/>
<evidence type="ECO:0000256" key="1">
    <source>
        <dbReference type="SAM" id="MobiDB-lite"/>
    </source>
</evidence>
<dbReference type="SUPFAM" id="SSF52317">
    <property type="entry name" value="Class I glutamine amidotransferase-like"/>
    <property type="match status" value="1"/>
</dbReference>
<evidence type="ECO:0000256" key="2">
    <source>
        <dbReference type="SAM" id="Phobius"/>
    </source>
</evidence>
<dbReference type="RefSeq" id="WP_343066825.1">
    <property type="nucleotide sequence ID" value="NZ_JACIIZ010000001.1"/>
</dbReference>
<evidence type="ECO:0000313" key="4">
    <source>
        <dbReference type="Proteomes" id="UP000539175"/>
    </source>
</evidence>
<organism evidence="3 4">
    <name type="scientific">Nitrospirillum iridis</name>
    <dbReference type="NCBI Taxonomy" id="765888"/>
    <lineage>
        <taxon>Bacteria</taxon>
        <taxon>Pseudomonadati</taxon>
        <taxon>Pseudomonadota</taxon>
        <taxon>Alphaproteobacteria</taxon>
        <taxon>Rhodospirillales</taxon>
        <taxon>Azospirillaceae</taxon>
        <taxon>Nitrospirillum</taxon>
    </lineage>
</organism>
<feature type="transmembrane region" description="Helical" evidence="2">
    <location>
        <begin position="16"/>
        <end position="36"/>
    </location>
</feature>
<evidence type="ECO:0008006" key="5">
    <source>
        <dbReference type="Google" id="ProtNLM"/>
    </source>
</evidence>
<sequence length="708" mass="75583">MMDLFSGLSVSFEPLLPPWLLVILALLSLLGLALMAWRRARGLTWRAATLAALALLLLDPALIREDRHPLKDVAVVVVDTSASQNVGHRKERTEAALAALKTKLSAVPDLDLRVVETGTSTGGGKGEETRAIDALTQAVADIPRRRLAGAILLTDGQVHDVPEKPDSLADLGPVHTLLTGEHGEGDRRLVLVRGPSYGIVGKTVTATVRVEDLPASDGAADSALLTIRQDGQPERQVPVPVGEDVPLTITVGHGGPNLLELSVNAGPAELSMANNRTAFIVNGVRDRLRVLLVSGEPHAGERTWRDLLKADPAVDLVHFTILRSQEKSDSTPIRELSLIQFPIRELFEVKLNDFDLVIFDRYRQRNVLPMAYLANIAEYVRNGGAFLEASGPAYATPLSLYRTPLGGILPGEPTGTVTEQPYTPSLTEAGRRHPVTAGLDGYGDGAPAPGDARKAPWGRWFRQIDIVPRQGTVVMAGANNQPLVVLDRVGKGRVAQIASDHMWLWSRGFEGGGPAAELLRRLAHWLMKEPALEEDDLKAHVDGDRLVVERRSLKPDADPVEVRSPSDAVTTLPLADGPDGVARGALAATEPGLWRVKDGDRTALAVVGALNPPELADMRTTPDRLAPLAKATGGGVFWLVDGPGGSGGLPDLRRVGPGQSASGGGWLGLRANGDYTVTGVARVPLVPAWAGLLVLAALLVLGWRREGR</sequence>
<dbReference type="PANTHER" id="PTHR37947">
    <property type="entry name" value="BLL2462 PROTEIN"/>
    <property type="match status" value="1"/>
</dbReference>
<dbReference type="InterPro" id="IPR029062">
    <property type="entry name" value="Class_I_gatase-like"/>
</dbReference>
<dbReference type="Proteomes" id="UP000539175">
    <property type="component" value="Unassembled WGS sequence"/>
</dbReference>
<gene>
    <name evidence="3" type="ORF">FHS74_000309</name>
</gene>
<dbReference type="EMBL" id="JACIIZ010000001">
    <property type="protein sequence ID" value="MBB6249776.1"/>
    <property type="molecule type" value="Genomic_DNA"/>
</dbReference>
<feature type="transmembrane region" description="Helical" evidence="2">
    <location>
        <begin position="685"/>
        <end position="703"/>
    </location>
</feature>
<keyword evidence="2" id="KW-0472">Membrane</keyword>
<keyword evidence="2" id="KW-1133">Transmembrane helix</keyword>
<keyword evidence="2" id="KW-0812">Transmembrane</keyword>
<evidence type="ECO:0000313" key="3">
    <source>
        <dbReference type="EMBL" id="MBB6249776.1"/>
    </source>
</evidence>
<proteinExistence type="predicted"/>